<gene>
    <name evidence="8" type="ORF">AWJ20_1014</name>
</gene>
<dbReference type="Pfam" id="PF07973">
    <property type="entry name" value="tRNA_SAD"/>
    <property type="match status" value="1"/>
</dbReference>
<comment type="subcellular location">
    <subcellularLocation>
        <location evidence="2">Cytoplasm</location>
    </subcellularLocation>
</comment>
<dbReference type="InterPro" id="IPR018164">
    <property type="entry name" value="Ala-tRNA-synth_IIc_N"/>
</dbReference>
<comment type="cofactor">
    <cofactor evidence="1">
        <name>Zn(2+)</name>
        <dbReference type="ChEBI" id="CHEBI:29105"/>
    </cofactor>
</comment>
<dbReference type="InterPro" id="IPR018163">
    <property type="entry name" value="Thr/Ala-tRNA-synth_IIc_edit"/>
</dbReference>
<dbReference type="GO" id="GO:0005524">
    <property type="term" value="F:ATP binding"/>
    <property type="evidence" value="ECO:0007669"/>
    <property type="project" value="InterPro"/>
</dbReference>
<dbReference type="GO" id="GO:0004813">
    <property type="term" value="F:alanine-tRNA ligase activity"/>
    <property type="evidence" value="ECO:0007669"/>
    <property type="project" value="InterPro"/>
</dbReference>
<dbReference type="PROSITE" id="PS50860">
    <property type="entry name" value="AA_TRNA_LIGASE_II_ALA"/>
    <property type="match status" value="1"/>
</dbReference>
<proteinExistence type="inferred from homology"/>
<dbReference type="Pfam" id="PF01411">
    <property type="entry name" value="tRNA-synt_2c"/>
    <property type="match status" value="1"/>
</dbReference>
<protein>
    <submittedName>
        <fullName evidence="8">Putative alanine--tRNA ligase</fullName>
    </submittedName>
</protein>
<evidence type="ECO:0000256" key="5">
    <source>
        <dbReference type="ARBA" id="ARBA00022833"/>
    </source>
</evidence>
<dbReference type="InterPro" id="IPR012947">
    <property type="entry name" value="tRNA_SAD"/>
</dbReference>
<sequence length="415" mass="45904">MSATILSKTKRSGASTIVGLLACQADSYLQSLKTRVVSCNKADKDLGYEVEFENTVLFPEGGGQPFDTGVVVANGKEIPVSNVQRDGLTAVHIVQEELVKDSEVELKVDWARRWDHMQQHTGQHVLSAVLDRRNIETLGWNLGPKFCYIELPRKLSSEEVSDVQQECNDYIFKSLPIKVEQHQDKATTDTIDHKVPENYDLSKGVMRVVHISDLDANPCCGTHLANTSHIGTIALLHSQPIRGTNSRLFFLAGDRVARYAAEINEIVRKANAALSCQTEDIEEKINGLNNRIKELNAKERAWSAQVAKYEAGDIRHQLEANKFAILYKQDGTNDYLRLVEKELGKLKAGEGTVLLFTGLGKQGGSIVLYGDEADAYAVKVKELVKNVKGGGKGRFQGKVTAWEKGEIDSLLKISL</sequence>
<keyword evidence="8" id="KW-0436">Ligase</keyword>
<dbReference type="GO" id="GO:0003676">
    <property type="term" value="F:nucleic acid binding"/>
    <property type="evidence" value="ECO:0007669"/>
    <property type="project" value="InterPro"/>
</dbReference>
<dbReference type="RefSeq" id="XP_018735223.1">
    <property type="nucleotide sequence ID" value="XM_018877863.1"/>
</dbReference>
<evidence type="ECO:0000256" key="6">
    <source>
        <dbReference type="SAM" id="Coils"/>
    </source>
</evidence>
<evidence type="ECO:0000256" key="2">
    <source>
        <dbReference type="ARBA" id="ARBA00004496"/>
    </source>
</evidence>
<dbReference type="SMART" id="SM00863">
    <property type="entry name" value="tRNA_SAD"/>
    <property type="match status" value="1"/>
</dbReference>
<dbReference type="GO" id="GO:0002196">
    <property type="term" value="F:Ser-tRNA(Ala) deacylase activity"/>
    <property type="evidence" value="ECO:0007669"/>
    <property type="project" value="TreeGrafter"/>
</dbReference>
<dbReference type="Gene3D" id="3.30.980.10">
    <property type="entry name" value="Threonyl-trna Synthetase, Chain A, domain 2"/>
    <property type="match status" value="1"/>
</dbReference>
<dbReference type="GO" id="GO:0046872">
    <property type="term" value="F:metal ion binding"/>
    <property type="evidence" value="ECO:0007669"/>
    <property type="project" value="UniProtKB-KW"/>
</dbReference>
<dbReference type="PANTHER" id="PTHR43462:SF1">
    <property type="entry name" value="ALANYL-TRNA EDITING PROTEIN AARSD1"/>
    <property type="match status" value="1"/>
</dbReference>
<evidence type="ECO:0000313" key="9">
    <source>
        <dbReference type="Proteomes" id="UP000189580"/>
    </source>
</evidence>
<dbReference type="InterPro" id="IPR018165">
    <property type="entry name" value="Ala-tRNA-synth_IIc_core"/>
</dbReference>
<dbReference type="InterPro" id="IPR051335">
    <property type="entry name" value="Alanyl-tRNA_Editing_Enzymes"/>
</dbReference>
<keyword evidence="4" id="KW-0479">Metal-binding</keyword>
<name>A0A167DC65_9ASCO</name>
<keyword evidence="9" id="KW-1185">Reference proteome</keyword>
<dbReference type="GeneID" id="30032770"/>
<dbReference type="Proteomes" id="UP000189580">
    <property type="component" value="Chromosome a"/>
</dbReference>
<dbReference type="KEGG" id="slb:AWJ20_1014"/>
<dbReference type="GO" id="GO:0005737">
    <property type="term" value="C:cytoplasm"/>
    <property type="evidence" value="ECO:0007669"/>
    <property type="project" value="UniProtKB-SubCell"/>
</dbReference>
<evidence type="ECO:0000256" key="1">
    <source>
        <dbReference type="ARBA" id="ARBA00001947"/>
    </source>
</evidence>
<dbReference type="InterPro" id="IPR009000">
    <property type="entry name" value="Transl_B-barrel_sf"/>
</dbReference>
<evidence type="ECO:0000256" key="4">
    <source>
        <dbReference type="ARBA" id="ARBA00022723"/>
    </source>
</evidence>
<dbReference type="AlphaFoldDB" id="A0A167DC65"/>
<comment type="similarity">
    <text evidence="3">Belongs to the class-II aminoacyl-tRNA synthetase family. Alax-L subfamily.</text>
</comment>
<dbReference type="OrthoDB" id="288942at2759"/>
<feature type="domain" description="Alanyl-transfer RNA synthetases family profile" evidence="7">
    <location>
        <begin position="1"/>
        <end position="262"/>
    </location>
</feature>
<dbReference type="GO" id="GO:0006419">
    <property type="term" value="P:alanyl-tRNA aminoacylation"/>
    <property type="evidence" value="ECO:0007669"/>
    <property type="project" value="InterPro"/>
</dbReference>
<evidence type="ECO:0000256" key="3">
    <source>
        <dbReference type="ARBA" id="ARBA00008429"/>
    </source>
</evidence>
<dbReference type="SUPFAM" id="SSF50447">
    <property type="entry name" value="Translation proteins"/>
    <property type="match status" value="1"/>
</dbReference>
<dbReference type="Gene3D" id="2.40.30.130">
    <property type="match status" value="1"/>
</dbReference>
<keyword evidence="5" id="KW-0862">Zinc</keyword>
<dbReference type="PANTHER" id="PTHR43462">
    <property type="entry name" value="ALANYL-TRNA EDITING PROTEIN"/>
    <property type="match status" value="1"/>
</dbReference>
<evidence type="ECO:0000259" key="7">
    <source>
        <dbReference type="PROSITE" id="PS50860"/>
    </source>
</evidence>
<accession>A0A167DC65</accession>
<evidence type="ECO:0000313" key="8">
    <source>
        <dbReference type="EMBL" id="ANB12746.1"/>
    </source>
</evidence>
<dbReference type="SUPFAM" id="SSF55186">
    <property type="entry name" value="ThrRS/AlaRS common domain"/>
    <property type="match status" value="1"/>
</dbReference>
<feature type="coiled-coil region" evidence="6">
    <location>
        <begin position="271"/>
        <end position="305"/>
    </location>
</feature>
<dbReference type="EMBL" id="CP014501">
    <property type="protein sequence ID" value="ANB12746.1"/>
    <property type="molecule type" value="Genomic_DNA"/>
</dbReference>
<reference evidence="8 9" key="1">
    <citation type="submission" date="2016-02" db="EMBL/GenBank/DDBJ databases">
        <title>Complete genome sequence and transcriptome regulation of the pentose utilising yeast Sugiyamaella lignohabitans.</title>
        <authorList>
            <person name="Bellasio M."/>
            <person name="Peymann A."/>
            <person name="Valli M."/>
            <person name="Sipitzky M."/>
            <person name="Graf A."/>
            <person name="Sauer M."/>
            <person name="Marx H."/>
            <person name="Mattanovich D."/>
        </authorList>
    </citation>
    <scope>NUCLEOTIDE SEQUENCE [LARGE SCALE GENOMIC DNA]</scope>
    <source>
        <strain evidence="8 9">CBS 10342</strain>
    </source>
</reference>
<keyword evidence="6" id="KW-0175">Coiled coil</keyword>
<organism evidence="8 9">
    <name type="scientific">Sugiyamaella lignohabitans</name>
    <dbReference type="NCBI Taxonomy" id="796027"/>
    <lineage>
        <taxon>Eukaryota</taxon>
        <taxon>Fungi</taxon>
        <taxon>Dikarya</taxon>
        <taxon>Ascomycota</taxon>
        <taxon>Saccharomycotina</taxon>
        <taxon>Dipodascomycetes</taxon>
        <taxon>Dipodascales</taxon>
        <taxon>Trichomonascaceae</taxon>
        <taxon>Sugiyamaella</taxon>
    </lineage>
</organism>